<protein>
    <submittedName>
        <fullName evidence="1">Uncharacterized protein</fullName>
    </submittedName>
</protein>
<proteinExistence type="predicted"/>
<evidence type="ECO:0000313" key="2">
    <source>
        <dbReference type="Proteomes" id="UP000007803"/>
    </source>
</evidence>
<evidence type="ECO:0000313" key="1">
    <source>
        <dbReference type="EMBL" id="ADN10094.1"/>
    </source>
</evidence>
<dbReference type="HOGENOM" id="CLU_1061412_0_0_7"/>
<gene>
    <name evidence="1" type="ordered locus">Saut_2051</name>
</gene>
<dbReference type="RefSeq" id="WP_013327847.1">
    <property type="nucleotide sequence ID" value="NC_014506.1"/>
</dbReference>
<reference evidence="2" key="1">
    <citation type="journal article" date="2010" name="Stand. Genomic Sci.">
        <title>Complete genome sequence of Sulfurimonas autotrophica type strain (OK10).</title>
        <authorList>
            <person name="Sikorski J."/>
            <person name="Munk C."/>
            <person name="Lapidus A."/>
            <person name="Djao O."/>
            <person name="Lucas S."/>
            <person name="Glavina Del Rio T."/>
            <person name="Nolan M."/>
            <person name="Tice H."/>
            <person name="Han C."/>
            <person name="Cheng J."/>
            <person name="Tapia R."/>
            <person name="Goodwin L."/>
            <person name="Pitluck S."/>
            <person name="Liolios K."/>
            <person name="Ivanova N."/>
            <person name="Mavromatis K."/>
            <person name="Mikhailova N."/>
            <person name="Pati A."/>
            <person name="Sims D."/>
            <person name="Meincke L."/>
            <person name="Brettin T."/>
            <person name="Detter J."/>
            <person name="Chen A."/>
            <person name="Palaniappan K."/>
            <person name="Land M."/>
            <person name="Hauser L."/>
            <person name="Chang Y."/>
            <person name="Jeffries C."/>
            <person name="Rohde M."/>
            <person name="Lang E."/>
            <person name="Spring S."/>
            <person name="Goker M."/>
            <person name="Woyke T."/>
            <person name="Bristow J."/>
            <person name="Eisen J."/>
            <person name="Markowitz V."/>
            <person name="Hugenholtz P."/>
            <person name="Kyrpides N."/>
            <person name="Klenk H."/>
        </authorList>
    </citation>
    <scope>NUCLEOTIDE SEQUENCE [LARGE SCALE GENOMIC DNA]</scope>
    <source>
        <strain evidence="2">ATCC BAA-671 / DSM 16294 / JCM 11897 / OK10</strain>
    </source>
</reference>
<name>E0URT0_SULAO</name>
<sequence>MLICLDCGTFHDCKISFLKSLFKKPYKVQGVLKNKVIIEKVKLAKEQDSEKTINEHAISFMGIDNSTLDFLIEKKLYPSTFSIDFKDVDNKEVTHMFSSKMVHNELSKITTYDEYKDLVLYAVDELSRNFQEMFNYDDTEKINNVLANQFVKNSDHLELNEIEETKHYEILQLILTEYEYKDYNFQETWKSFIKSLDDFSNIHNQTDFSTKDMSQTIFTISKMYATYLYPEKQDYELLDTTMLLVEWNTSLGILAANQKNFY</sequence>
<dbReference type="EMBL" id="CP002205">
    <property type="protein sequence ID" value="ADN10094.1"/>
    <property type="molecule type" value="Genomic_DNA"/>
</dbReference>
<dbReference type="KEGG" id="sua:Saut_2051"/>
<organism evidence="1 2">
    <name type="scientific">Sulfurimonas autotrophica (strain ATCC BAA-671 / DSM 16294 / JCM 11897 / OK10)</name>
    <dbReference type="NCBI Taxonomy" id="563040"/>
    <lineage>
        <taxon>Bacteria</taxon>
        <taxon>Pseudomonadati</taxon>
        <taxon>Campylobacterota</taxon>
        <taxon>Epsilonproteobacteria</taxon>
        <taxon>Campylobacterales</taxon>
        <taxon>Sulfurimonadaceae</taxon>
        <taxon>Sulfurimonas</taxon>
    </lineage>
</organism>
<dbReference type="AlphaFoldDB" id="E0URT0"/>
<dbReference type="STRING" id="563040.Saut_2051"/>
<keyword evidence="2" id="KW-1185">Reference proteome</keyword>
<dbReference type="Proteomes" id="UP000007803">
    <property type="component" value="Chromosome"/>
</dbReference>
<accession>E0URT0</accession>